<accession>A0ACC2MM83</accession>
<reference evidence="1 2" key="1">
    <citation type="journal article" date="2022" name="Hortic Res">
        <title>A haplotype resolved chromosomal level avocado genome allows analysis of novel avocado genes.</title>
        <authorList>
            <person name="Nath O."/>
            <person name="Fletcher S.J."/>
            <person name="Hayward A."/>
            <person name="Shaw L.M."/>
            <person name="Masouleh A.K."/>
            <person name="Furtado A."/>
            <person name="Henry R.J."/>
            <person name="Mitter N."/>
        </authorList>
    </citation>
    <scope>NUCLEOTIDE SEQUENCE [LARGE SCALE GENOMIC DNA]</scope>
    <source>
        <strain evidence="2">cv. Hass</strain>
    </source>
</reference>
<evidence type="ECO:0000313" key="2">
    <source>
        <dbReference type="Proteomes" id="UP001234297"/>
    </source>
</evidence>
<gene>
    <name evidence="1" type="ORF">MRB53_008504</name>
</gene>
<keyword evidence="2" id="KW-1185">Reference proteome</keyword>
<evidence type="ECO:0000313" key="1">
    <source>
        <dbReference type="EMBL" id="KAJ8646756.1"/>
    </source>
</evidence>
<comment type="caution">
    <text evidence="1">The sequence shown here is derived from an EMBL/GenBank/DDBJ whole genome shotgun (WGS) entry which is preliminary data.</text>
</comment>
<dbReference type="EMBL" id="CM056810">
    <property type="protein sequence ID" value="KAJ8646756.1"/>
    <property type="molecule type" value="Genomic_DNA"/>
</dbReference>
<name>A0ACC2MM83_PERAE</name>
<protein>
    <submittedName>
        <fullName evidence="1">Uncharacterized protein</fullName>
    </submittedName>
</protein>
<dbReference type="Proteomes" id="UP001234297">
    <property type="component" value="Chromosome 2"/>
</dbReference>
<proteinExistence type="predicted"/>
<sequence>MQDFSIWVSFNDYIRYIDLYHTSVSIDPAPDPRKGAQLNCSSLIGGNLGDETEIGGVVAGEVGRGMVVEPDDAGDAGGAIVDEEFKEVGFALSADDDADRFGTGDEAAVKVEGKGVGDLGEGEEIGCQELDVSGGKRIHGSATAIDNSTVMNGRGGREIQFKNRVWTRQFEATCWAHHS</sequence>
<organism evidence="1 2">
    <name type="scientific">Persea americana</name>
    <name type="common">Avocado</name>
    <dbReference type="NCBI Taxonomy" id="3435"/>
    <lineage>
        <taxon>Eukaryota</taxon>
        <taxon>Viridiplantae</taxon>
        <taxon>Streptophyta</taxon>
        <taxon>Embryophyta</taxon>
        <taxon>Tracheophyta</taxon>
        <taxon>Spermatophyta</taxon>
        <taxon>Magnoliopsida</taxon>
        <taxon>Magnoliidae</taxon>
        <taxon>Laurales</taxon>
        <taxon>Lauraceae</taxon>
        <taxon>Persea</taxon>
    </lineage>
</organism>